<gene>
    <name evidence="2" type="ORF">PM10SUCC1_02320</name>
</gene>
<dbReference type="InterPro" id="IPR050397">
    <property type="entry name" value="Env_Response_Regulators"/>
</dbReference>
<organism evidence="2 3">
    <name type="scientific">Propionigenium maris DSM 9537</name>
    <dbReference type="NCBI Taxonomy" id="1123000"/>
    <lineage>
        <taxon>Bacteria</taxon>
        <taxon>Fusobacteriati</taxon>
        <taxon>Fusobacteriota</taxon>
        <taxon>Fusobacteriia</taxon>
        <taxon>Fusobacteriales</taxon>
        <taxon>Fusobacteriaceae</taxon>
        <taxon>Propionigenium</taxon>
    </lineage>
</organism>
<protein>
    <recommendedName>
        <fullName evidence="1">Cyclic nucleotide-binding domain-containing protein</fullName>
    </recommendedName>
</protein>
<reference evidence="2" key="1">
    <citation type="submission" date="2022-12" db="EMBL/GenBank/DDBJ databases">
        <title>Reference genome sequencing for broad-spectrum identification of bacterial and archaeal isolates by mass spectrometry.</title>
        <authorList>
            <person name="Sekiguchi Y."/>
            <person name="Tourlousse D.M."/>
        </authorList>
    </citation>
    <scope>NUCLEOTIDE SEQUENCE</scope>
    <source>
        <strain evidence="2">10succ1</strain>
    </source>
</reference>
<dbReference type="InterPro" id="IPR018490">
    <property type="entry name" value="cNMP-bd_dom_sf"/>
</dbReference>
<keyword evidence="3" id="KW-1185">Reference proteome</keyword>
<dbReference type="GO" id="GO:0005829">
    <property type="term" value="C:cytosol"/>
    <property type="evidence" value="ECO:0007669"/>
    <property type="project" value="TreeGrafter"/>
</dbReference>
<accession>A0A9W6GJB9</accession>
<dbReference type="SMART" id="SM00100">
    <property type="entry name" value="cNMP"/>
    <property type="match status" value="1"/>
</dbReference>
<sequence>MDDMGLRDKITELLPKTSLFGGVDSEEIDAFAKTLKEKSYSAGENIYEEGGSPGDSYLLLEGDIKLTVSDRRVAKFGPGTVFGVAAPIGIQKQVVTATADTDVVVAVIPKMTFYLLSEENPKLFGKLILNVARDLARAVSGMGEIIHDFILLEEEDHL</sequence>
<name>A0A9W6GJB9_9FUSO</name>
<dbReference type="AlphaFoldDB" id="A0A9W6GJB9"/>
<dbReference type="PROSITE" id="PS50042">
    <property type="entry name" value="CNMP_BINDING_3"/>
    <property type="match status" value="1"/>
</dbReference>
<dbReference type="InterPro" id="IPR000595">
    <property type="entry name" value="cNMP-bd_dom"/>
</dbReference>
<dbReference type="PANTHER" id="PTHR24567">
    <property type="entry name" value="CRP FAMILY TRANSCRIPTIONAL REGULATORY PROTEIN"/>
    <property type="match status" value="1"/>
</dbReference>
<feature type="domain" description="Cyclic nucleotide-binding" evidence="1">
    <location>
        <begin position="19"/>
        <end position="134"/>
    </location>
</feature>
<dbReference type="RefSeq" id="WP_281832643.1">
    <property type="nucleotide sequence ID" value="NZ_BSDY01000001.1"/>
</dbReference>
<dbReference type="GO" id="GO:0003700">
    <property type="term" value="F:DNA-binding transcription factor activity"/>
    <property type="evidence" value="ECO:0007669"/>
    <property type="project" value="TreeGrafter"/>
</dbReference>
<dbReference type="Proteomes" id="UP001144471">
    <property type="component" value="Unassembled WGS sequence"/>
</dbReference>
<dbReference type="EMBL" id="BSDY01000001">
    <property type="protein sequence ID" value="GLI54717.1"/>
    <property type="molecule type" value="Genomic_DNA"/>
</dbReference>
<evidence type="ECO:0000313" key="3">
    <source>
        <dbReference type="Proteomes" id="UP001144471"/>
    </source>
</evidence>
<dbReference type="InterPro" id="IPR014710">
    <property type="entry name" value="RmlC-like_jellyroll"/>
</dbReference>
<proteinExistence type="predicted"/>
<comment type="caution">
    <text evidence="2">The sequence shown here is derived from an EMBL/GenBank/DDBJ whole genome shotgun (WGS) entry which is preliminary data.</text>
</comment>
<dbReference type="SUPFAM" id="SSF51206">
    <property type="entry name" value="cAMP-binding domain-like"/>
    <property type="match status" value="1"/>
</dbReference>
<dbReference type="CDD" id="cd00038">
    <property type="entry name" value="CAP_ED"/>
    <property type="match status" value="1"/>
</dbReference>
<dbReference type="Pfam" id="PF00027">
    <property type="entry name" value="cNMP_binding"/>
    <property type="match status" value="1"/>
</dbReference>
<dbReference type="Gene3D" id="2.60.120.10">
    <property type="entry name" value="Jelly Rolls"/>
    <property type="match status" value="1"/>
</dbReference>
<evidence type="ECO:0000313" key="2">
    <source>
        <dbReference type="EMBL" id="GLI54717.1"/>
    </source>
</evidence>
<dbReference type="PANTHER" id="PTHR24567:SF28">
    <property type="entry name" value="LISTERIOLYSIN REGULATORY PROTEIN"/>
    <property type="match status" value="1"/>
</dbReference>
<evidence type="ECO:0000259" key="1">
    <source>
        <dbReference type="PROSITE" id="PS50042"/>
    </source>
</evidence>